<dbReference type="EMBL" id="CP002395">
    <property type="protein sequence ID" value="ADU12222.1"/>
    <property type="molecule type" value="Genomic_DNA"/>
</dbReference>
<dbReference type="KEGG" id="aex:Astex_0531"/>
<dbReference type="RefSeq" id="WP_013478056.1">
    <property type="nucleotide sequence ID" value="NC_014816.1"/>
</dbReference>
<dbReference type="AlphaFoldDB" id="E8RQV9"/>
<keyword evidence="2" id="KW-1185">Reference proteome</keyword>
<dbReference type="Proteomes" id="UP000001492">
    <property type="component" value="Chromosome 1"/>
</dbReference>
<reference evidence="2" key="1">
    <citation type="submission" date="2010-12" db="EMBL/GenBank/DDBJ databases">
        <title>Complete sequence of chromosome 1 of Asticcacaulis excentricus CB 48.</title>
        <authorList>
            <consortium name="US DOE Joint Genome Institute"/>
            <person name="Lucas S."/>
            <person name="Copeland A."/>
            <person name="Lapidus A."/>
            <person name="Cheng J.-F."/>
            <person name="Bruce D."/>
            <person name="Goodwin L."/>
            <person name="Pitluck S."/>
            <person name="Teshima H."/>
            <person name="Davenport K."/>
            <person name="Detter J.C."/>
            <person name="Han C."/>
            <person name="Tapia R."/>
            <person name="Land M."/>
            <person name="Hauser L."/>
            <person name="Jeffries C."/>
            <person name="Kyrpides N."/>
            <person name="Ivanova N."/>
            <person name="Ovchinnikova G."/>
            <person name="Brun Y.V."/>
            <person name="Woyke T."/>
        </authorList>
    </citation>
    <scope>NUCLEOTIDE SEQUENCE [LARGE SCALE GENOMIC DNA]</scope>
    <source>
        <strain evidence="2">ATCC 15261 / DSM 4724 / KCTC 12464 / NCIMB 9791 / VKM B-1370 / CB 48</strain>
    </source>
</reference>
<evidence type="ECO:0000313" key="2">
    <source>
        <dbReference type="Proteomes" id="UP000001492"/>
    </source>
</evidence>
<protein>
    <submittedName>
        <fullName evidence="1">Uncharacterized protein</fullName>
    </submittedName>
</protein>
<name>E8RQV9_ASTEC</name>
<proteinExistence type="predicted"/>
<dbReference type="HOGENOM" id="CLU_2068259_0_0_5"/>
<gene>
    <name evidence="1" type="ordered locus">Astex_0531</name>
</gene>
<organism evidence="1 2">
    <name type="scientific">Asticcacaulis excentricus (strain ATCC 15261 / DSM 4724 / KCTC 12464 / NCIMB 9791 / VKM B-1370 / CB 48)</name>
    <dbReference type="NCBI Taxonomy" id="573065"/>
    <lineage>
        <taxon>Bacteria</taxon>
        <taxon>Pseudomonadati</taxon>
        <taxon>Pseudomonadota</taxon>
        <taxon>Alphaproteobacteria</taxon>
        <taxon>Caulobacterales</taxon>
        <taxon>Caulobacteraceae</taxon>
        <taxon>Asticcacaulis</taxon>
    </lineage>
</organism>
<accession>E8RQV9</accession>
<sequence length="118" mass="13233">MAKENIDPSLLRCPNIRDELLAYLKDCSEVAHFESSQDVDFDVHFFFDDHDFASNPNGMIGEVFYDLDEVEALSIFIHEFEKAIGPGRSMPNPANVDWSPVAAAAHSAYQAIAKTRLK</sequence>
<evidence type="ECO:0000313" key="1">
    <source>
        <dbReference type="EMBL" id="ADU12222.1"/>
    </source>
</evidence>